<dbReference type="InterPro" id="IPR035906">
    <property type="entry name" value="MetI-like_sf"/>
</dbReference>
<sequence>MVSHLRFLCAVTIAPYIVSNVAAAVMFRIRFNPEFGLLNRTIQFFGFDGLPWLSDPKLAVGHGHLLSGVDRPAADDPAAARWAADHRHPHLDAARVDRAQPARYVAIPLIAPQIAISVIWQSYSVLTGLGVVLALTGGGPLKATQTLPMEMYNTAFTELRMNEALAIGTFILLLNVVLTLIFVGRLAPEQ</sequence>
<keyword evidence="4 7" id="KW-0812">Transmembrane</keyword>
<dbReference type="PANTHER" id="PTHR30193:SF37">
    <property type="entry name" value="INNER MEMBRANE ABC TRANSPORTER PERMEASE PROTEIN YCJO"/>
    <property type="match status" value="1"/>
</dbReference>
<keyword evidence="2" id="KW-0813">Transport</keyword>
<organism evidence="9 10">
    <name type="scientific">Phytohabitans suffuscus</name>
    <dbReference type="NCBI Taxonomy" id="624315"/>
    <lineage>
        <taxon>Bacteria</taxon>
        <taxon>Bacillati</taxon>
        <taxon>Actinomycetota</taxon>
        <taxon>Actinomycetes</taxon>
        <taxon>Micromonosporales</taxon>
        <taxon>Micromonosporaceae</taxon>
    </lineage>
</organism>
<dbReference type="SUPFAM" id="SSF161098">
    <property type="entry name" value="MetI-like"/>
    <property type="match status" value="1"/>
</dbReference>
<evidence type="ECO:0000256" key="6">
    <source>
        <dbReference type="ARBA" id="ARBA00023136"/>
    </source>
</evidence>
<dbReference type="Pfam" id="PF00528">
    <property type="entry name" value="BPD_transp_1"/>
    <property type="match status" value="1"/>
</dbReference>
<dbReference type="PANTHER" id="PTHR30193">
    <property type="entry name" value="ABC TRANSPORTER PERMEASE PROTEIN"/>
    <property type="match status" value="1"/>
</dbReference>
<name>A0A6F8YZA9_9ACTN</name>
<evidence type="ECO:0000256" key="5">
    <source>
        <dbReference type="ARBA" id="ARBA00022989"/>
    </source>
</evidence>
<dbReference type="Gene3D" id="1.10.3720.10">
    <property type="entry name" value="MetI-like"/>
    <property type="match status" value="2"/>
</dbReference>
<feature type="transmembrane region" description="Helical" evidence="7">
    <location>
        <begin position="123"/>
        <end position="143"/>
    </location>
</feature>
<evidence type="ECO:0000313" key="10">
    <source>
        <dbReference type="Proteomes" id="UP000503011"/>
    </source>
</evidence>
<keyword evidence="5 7" id="KW-1133">Transmembrane helix</keyword>
<feature type="transmembrane region" description="Helical" evidence="7">
    <location>
        <begin position="164"/>
        <end position="187"/>
    </location>
</feature>
<reference evidence="9 10" key="2">
    <citation type="submission" date="2020-03" db="EMBL/GenBank/DDBJ databases">
        <authorList>
            <person name="Ichikawa N."/>
            <person name="Kimura A."/>
            <person name="Kitahashi Y."/>
            <person name="Uohara A."/>
        </authorList>
    </citation>
    <scope>NUCLEOTIDE SEQUENCE [LARGE SCALE GENOMIC DNA]</scope>
    <source>
        <strain evidence="9 10">NBRC 105367</strain>
    </source>
</reference>
<keyword evidence="6 7" id="KW-0472">Membrane</keyword>
<feature type="domain" description="ABC transmembrane type-1" evidence="8">
    <location>
        <begin position="90"/>
        <end position="188"/>
    </location>
</feature>
<keyword evidence="10" id="KW-1185">Reference proteome</keyword>
<reference evidence="9 10" key="1">
    <citation type="submission" date="2020-03" db="EMBL/GenBank/DDBJ databases">
        <title>Whole genome shotgun sequence of Phytohabitans suffuscus NBRC 105367.</title>
        <authorList>
            <person name="Komaki H."/>
            <person name="Tamura T."/>
        </authorList>
    </citation>
    <scope>NUCLEOTIDE SEQUENCE [LARGE SCALE GENOMIC DNA]</scope>
    <source>
        <strain evidence="9 10">NBRC 105367</strain>
    </source>
</reference>
<dbReference type="KEGG" id="psuu:Psuf_085810"/>
<evidence type="ECO:0000259" key="8">
    <source>
        <dbReference type="Pfam" id="PF00528"/>
    </source>
</evidence>
<evidence type="ECO:0000256" key="1">
    <source>
        <dbReference type="ARBA" id="ARBA00004651"/>
    </source>
</evidence>
<evidence type="ECO:0000256" key="2">
    <source>
        <dbReference type="ARBA" id="ARBA00022448"/>
    </source>
</evidence>
<evidence type="ECO:0000256" key="7">
    <source>
        <dbReference type="SAM" id="Phobius"/>
    </source>
</evidence>
<keyword evidence="3" id="KW-1003">Cell membrane</keyword>
<dbReference type="AlphaFoldDB" id="A0A6F8YZA9"/>
<gene>
    <name evidence="9" type="ORF">Psuf_085810</name>
</gene>
<proteinExistence type="predicted"/>
<evidence type="ECO:0000256" key="3">
    <source>
        <dbReference type="ARBA" id="ARBA00022475"/>
    </source>
</evidence>
<dbReference type="GO" id="GO:0005886">
    <property type="term" value="C:plasma membrane"/>
    <property type="evidence" value="ECO:0007669"/>
    <property type="project" value="UniProtKB-SubCell"/>
</dbReference>
<protein>
    <recommendedName>
        <fullName evidence="8">ABC transmembrane type-1 domain-containing protein</fullName>
    </recommendedName>
</protein>
<dbReference type="InterPro" id="IPR000515">
    <property type="entry name" value="MetI-like"/>
</dbReference>
<dbReference type="Proteomes" id="UP000503011">
    <property type="component" value="Chromosome"/>
</dbReference>
<accession>A0A6F8YZA9</accession>
<dbReference type="InterPro" id="IPR051393">
    <property type="entry name" value="ABC_transporter_permease"/>
</dbReference>
<dbReference type="GO" id="GO:0055085">
    <property type="term" value="P:transmembrane transport"/>
    <property type="evidence" value="ECO:0007669"/>
    <property type="project" value="InterPro"/>
</dbReference>
<evidence type="ECO:0000256" key="4">
    <source>
        <dbReference type="ARBA" id="ARBA00022692"/>
    </source>
</evidence>
<comment type="subcellular location">
    <subcellularLocation>
        <location evidence="1">Cell membrane</location>
        <topology evidence="1">Multi-pass membrane protein</topology>
    </subcellularLocation>
</comment>
<dbReference type="EMBL" id="AP022871">
    <property type="protein sequence ID" value="BCB91268.1"/>
    <property type="molecule type" value="Genomic_DNA"/>
</dbReference>
<evidence type="ECO:0000313" key="9">
    <source>
        <dbReference type="EMBL" id="BCB91268.1"/>
    </source>
</evidence>